<dbReference type="Pfam" id="PF26466">
    <property type="entry name" value="DNA_primase_lrg_N"/>
    <property type="match status" value="1"/>
</dbReference>
<accession>A0A8J5L340</accession>
<gene>
    <name evidence="1" type="ORF">ZIOFF_037020</name>
</gene>
<name>A0A8J5L340_ZINOF</name>
<organism evidence="1 2">
    <name type="scientific">Zingiber officinale</name>
    <name type="common">Ginger</name>
    <name type="synonym">Amomum zingiber</name>
    <dbReference type="NCBI Taxonomy" id="94328"/>
    <lineage>
        <taxon>Eukaryota</taxon>
        <taxon>Viridiplantae</taxon>
        <taxon>Streptophyta</taxon>
        <taxon>Embryophyta</taxon>
        <taxon>Tracheophyta</taxon>
        <taxon>Spermatophyta</taxon>
        <taxon>Magnoliopsida</taxon>
        <taxon>Liliopsida</taxon>
        <taxon>Zingiberales</taxon>
        <taxon>Zingiberaceae</taxon>
        <taxon>Zingiber</taxon>
    </lineage>
</organism>
<sequence length="82" mass="9585">MFLSMETSLFRYPFQIESPESQRSLMSEFQLPYNAISRAEFEVVKEKLNQVAHSIGQPSNGMLLLIRCTFVMKATFYWPTLE</sequence>
<dbReference type="AlphaFoldDB" id="A0A8J5L340"/>
<keyword evidence="2" id="KW-1185">Reference proteome</keyword>
<protein>
    <submittedName>
        <fullName evidence="1">Uncharacterized protein</fullName>
    </submittedName>
</protein>
<dbReference type="EMBL" id="JACMSC010000010">
    <property type="protein sequence ID" value="KAG6504684.1"/>
    <property type="molecule type" value="Genomic_DNA"/>
</dbReference>
<comment type="caution">
    <text evidence="1">The sequence shown here is derived from an EMBL/GenBank/DDBJ whole genome shotgun (WGS) entry which is preliminary data.</text>
</comment>
<proteinExistence type="predicted"/>
<dbReference type="Proteomes" id="UP000734854">
    <property type="component" value="Unassembled WGS sequence"/>
</dbReference>
<reference evidence="1 2" key="1">
    <citation type="submission" date="2020-08" db="EMBL/GenBank/DDBJ databases">
        <title>Plant Genome Project.</title>
        <authorList>
            <person name="Zhang R.-G."/>
        </authorList>
    </citation>
    <scope>NUCLEOTIDE SEQUENCE [LARGE SCALE GENOMIC DNA]</scope>
    <source>
        <tissue evidence="1">Rhizome</tissue>
    </source>
</reference>
<evidence type="ECO:0000313" key="1">
    <source>
        <dbReference type="EMBL" id="KAG6504684.1"/>
    </source>
</evidence>
<evidence type="ECO:0000313" key="2">
    <source>
        <dbReference type="Proteomes" id="UP000734854"/>
    </source>
</evidence>
<dbReference type="Gene3D" id="1.20.930.80">
    <property type="match status" value="1"/>
</dbReference>